<sequence length="199" mass="22801">MATRLSVENKIAAIEDKGNNTALEVRDVLTELLNYTENQPFPPGQDVEFFHFWTDGNPVKDKLGNLLWYSIKGIKGQWINFTFRVEINISNPASTNNMFDNVFTFPIQNKDEKLLQYLKDIVVLNSPTVRFVIPYTISNGEQILDYPLSTSIYFSEKNMIVFDFNNIIYTKDFSELGIAKGYAFSSVSFHCPPFKLGKV</sequence>
<proteinExistence type="predicted"/>
<protein>
    <submittedName>
        <fullName evidence="1">Uncharacterized protein</fullName>
    </submittedName>
</protein>
<dbReference type="RefSeq" id="WP_264744364.1">
    <property type="nucleotide sequence ID" value="NZ_JAPDHV010000007.1"/>
</dbReference>
<keyword evidence="2" id="KW-1185">Reference proteome</keyword>
<accession>A0ABT3HRP1</accession>
<dbReference type="Proteomes" id="UP001163719">
    <property type="component" value="Unassembled WGS sequence"/>
</dbReference>
<organism evidence="1 2">
    <name type="scientific">Chryseobacterium oryctis</name>
    <dbReference type="NCBI Taxonomy" id="2952618"/>
    <lineage>
        <taxon>Bacteria</taxon>
        <taxon>Pseudomonadati</taxon>
        <taxon>Bacteroidota</taxon>
        <taxon>Flavobacteriia</taxon>
        <taxon>Flavobacteriales</taxon>
        <taxon>Weeksellaceae</taxon>
        <taxon>Chryseobacterium group</taxon>
        <taxon>Chryseobacterium</taxon>
    </lineage>
</organism>
<name>A0ABT3HRP1_9FLAO</name>
<gene>
    <name evidence="1" type="ORF">OH806_14345</name>
</gene>
<comment type="caution">
    <text evidence="1">The sequence shown here is derived from an EMBL/GenBank/DDBJ whole genome shotgun (WGS) entry which is preliminary data.</text>
</comment>
<dbReference type="EMBL" id="JAPDHV010000007">
    <property type="protein sequence ID" value="MCW3162447.1"/>
    <property type="molecule type" value="Genomic_DNA"/>
</dbReference>
<reference evidence="1" key="1">
    <citation type="submission" date="2022-10" db="EMBL/GenBank/DDBJ databases">
        <title>Chryseobacterium babae sp. nov. isolated from the gut of the beetle Oryctes rhinoceros, and Chryseobacterium kimseyorum sp. nov., isolated from a stick insect rearing cage.</title>
        <authorList>
            <person name="Shelomi M."/>
            <person name="Han C.-J."/>
            <person name="Chen W.-M."/>
            <person name="Chen H.-K."/>
            <person name="Liaw S.-J."/>
            <person name="Muhle E."/>
            <person name="Clermont D."/>
        </authorList>
    </citation>
    <scope>NUCLEOTIDE SEQUENCE</scope>
    <source>
        <strain evidence="1">WLa1L2M3</strain>
    </source>
</reference>
<evidence type="ECO:0000313" key="2">
    <source>
        <dbReference type="Proteomes" id="UP001163719"/>
    </source>
</evidence>
<evidence type="ECO:0000313" key="1">
    <source>
        <dbReference type="EMBL" id="MCW3162447.1"/>
    </source>
</evidence>